<reference evidence="3 4" key="1">
    <citation type="submission" date="2017-12" db="EMBL/GenBank/DDBJ databases">
        <title>Sequencing, de novo assembly and annotation of complete genome of a new Thraustochytrid species, strain FCC1311.</title>
        <authorList>
            <person name="Sedici K."/>
            <person name="Godart F."/>
            <person name="Aiese Cigliano R."/>
            <person name="Sanseverino W."/>
            <person name="Barakat M."/>
            <person name="Ortet P."/>
            <person name="Marechal E."/>
            <person name="Cagnac O."/>
            <person name="Amato A."/>
        </authorList>
    </citation>
    <scope>NUCLEOTIDE SEQUENCE [LARGE SCALE GENOMIC DNA]</scope>
</reference>
<organism evidence="3 4">
    <name type="scientific">Hondaea fermentalgiana</name>
    <dbReference type="NCBI Taxonomy" id="2315210"/>
    <lineage>
        <taxon>Eukaryota</taxon>
        <taxon>Sar</taxon>
        <taxon>Stramenopiles</taxon>
        <taxon>Bigyra</taxon>
        <taxon>Labyrinthulomycetes</taxon>
        <taxon>Thraustochytrida</taxon>
        <taxon>Thraustochytriidae</taxon>
        <taxon>Hondaea</taxon>
    </lineage>
</organism>
<dbReference type="PANTHER" id="PTHR11699">
    <property type="entry name" value="ALDEHYDE DEHYDROGENASE-RELATED"/>
    <property type="match status" value="1"/>
</dbReference>
<dbReference type="Proteomes" id="UP000241890">
    <property type="component" value="Unassembled WGS sequence"/>
</dbReference>
<dbReference type="GO" id="GO:0016620">
    <property type="term" value="F:oxidoreductase activity, acting on the aldehyde or oxo group of donors, NAD or NADP as acceptor"/>
    <property type="evidence" value="ECO:0007669"/>
    <property type="project" value="InterPro"/>
</dbReference>
<dbReference type="Gene3D" id="3.40.309.10">
    <property type="entry name" value="Aldehyde Dehydrogenase, Chain A, domain 2"/>
    <property type="match status" value="1"/>
</dbReference>
<dbReference type="InParanoid" id="A0A2R5GCJ5"/>
<name>A0A2R5GCJ5_9STRA</name>
<evidence type="ECO:0000313" key="3">
    <source>
        <dbReference type="EMBL" id="GBG28700.1"/>
    </source>
</evidence>
<dbReference type="EMBL" id="BEYU01000046">
    <property type="protein sequence ID" value="GBG28700.1"/>
    <property type="molecule type" value="Genomic_DNA"/>
</dbReference>
<dbReference type="Pfam" id="PF00171">
    <property type="entry name" value="Aldedh"/>
    <property type="match status" value="1"/>
</dbReference>
<dbReference type="SUPFAM" id="SSF53720">
    <property type="entry name" value="ALDH-like"/>
    <property type="match status" value="1"/>
</dbReference>
<comment type="caution">
    <text evidence="3">The sequence shown here is derived from an EMBL/GenBank/DDBJ whole genome shotgun (WGS) entry which is preliminary data.</text>
</comment>
<accession>A0A2R5GCJ5</accession>
<dbReference type="InterPro" id="IPR016163">
    <property type="entry name" value="Ald_DH_C"/>
</dbReference>
<sequence>MMEVDGAPQQSDDEVKNNDAESDVQSWCTESAAALTPEEEMGELIARARAAQSVVESYSQEQVDRLIRGMVWAVARPGVAEEIAHLAVTETRLGNYEGKLAKIAQKTRAGLLDILHERSVGVIEEDAARGIAKIAKPIGVIGATSPSTNPEATPVLKAINAIKARNAIVISPHPRAEKTNKVIVEKMRSALTQLGAPADLVLHVAGPSRAKTKALLAQSDLVWATGGKNIAKNALMSGKPAFPSGVGNAAILVDETADLGLAAACISRSKTFDNAASCSADNAVLAVDAIYDAFVAALEAAGGYLVADVAERAALQRTLFKQGPNGIFMLNAEVVVQPAHLIAARAGINLPAQKTFLIVPESGAGAAYPFSGEKLSPVLALYRVHSVAEGVDLTNRIQAYQGHGHSCGIFSTSDANIMAFSSGTRTARVMVNQPQSLSNSGSLSNGMPVTLSLGCGTWGCSTSTANINWRALVNLTWVSRPLSQPKVLPADIDLFGDVVRLVQDES</sequence>
<dbReference type="InterPro" id="IPR015590">
    <property type="entry name" value="Aldehyde_DH_dom"/>
</dbReference>
<evidence type="ECO:0000313" key="4">
    <source>
        <dbReference type="Proteomes" id="UP000241890"/>
    </source>
</evidence>
<dbReference type="InterPro" id="IPR016161">
    <property type="entry name" value="Ald_DH/histidinol_DH"/>
</dbReference>
<dbReference type="OrthoDB" id="397030at2759"/>
<evidence type="ECO:0000259" key="2">
    <source>
        <dbReference type="Pfam" id="PF00171"/>
    </source>
</evidence>
<feature type="region of interest" description="Disordered" evidence="1">
    <location>
        <begin position="1"/>
        <end position="23"/>
    </location>
</feature>
<gene>
    <name evidence="3" type="ORF">FCC1311_049212</name>
</gene>
<protein>
    <submittedName>
        <fullName evidence="3">Aldehyde-alcohol dehydrogenase</fullName>
    </submittedName>
</protein>
<evidence type="ECO:0000256" key="1">
    <source>
        <dbReference type="SAM" id="MobiDB-lite"/>
    </source>
</evidence>
<keyword evidence="4" id="KW-1185">Reference proteome</keyword>
<proteinExistence type="predicted"/>
<feature type="domain" description="Aldehyde dehydrogenase" evidence="2">
    <location>
        <begin position="37"/>
        <end position="301"/>
    </location>
</feature>
<dbReference type="Gene3D" id="3.40.605.10">
    <property type="entry name" value="Aldehyde Dehydrogenase, Chain A, domain 1"/>
    <property type="match status" value="1"/>
</dbReference>
<dbReference type="AlphaFoldDB" id="A0A2R5GCJ5"/>
<dbReference type="InterPro" id="IPR016162">
    <property type="entry name" value="Ald_DH_N"/>
</dbReference>